<organism evidence="1 2">
    <name type="scientific">Symmachiella dynata</name>
    <dbReference type="NCBI Taxonomy" id="2527995"/>
    <lineage>
        <taxon>Bacteria</taxon>
        <taxon>Pseudomonadati</taxon>
        <taxon>Planctomycetota</taxon>
        <taxon>Planctomycetia</taxon>
        <taxon>Planctomycetales</taxon>
        <taxon>Planctomycetaceae</taxon>
        <taxon>Symmachiella</taxon>
    </lineage>
</organism>
<dbReference type="Proteomes" id="UP000319383">
    <property type="component" value="Chromosome"/>
</dbReference>
<sequence length="54" mass="5977">MKIATDKRIANLGEMVNFFAMGMLIPRETPLLSCLFEMECVVGQQAVLVYALVA</sequence>
<proteinExistence type="predicted"/>
<evidence type="ECO:0000313" key="2">
    <source>
        <dbReference type="Proteomes" id="UP000319383"/>
    </source>
</evidence>
<reference evidence="1 2" key="1">
    <citation type="submission" date="2019-02" db="EMBL/GenBank/DDBJ databases">
        <title>Deep-cultivation of Planctomycetes and their phenomic and genomic characterization uncovers novel biology.</title>
        <authorList>
            <person name="Wiegand S."/>
            <person name="Jogler M."/>
            <person name="Boedeker C."/>
            <person name="Pinto D."/>
            <person name="Vollmers J."/>
            <person name="Rivas-Marin E."/>
            <person name="Kohn T."/>
            <person name="Peeters S.H."/>
            <person name="Heuer A."/>
            <person name="Rast P."/>
            <person name="Oberbeckmann S."/>
            <person name="Bunk B."/>
            <person name="Jeske O."/>
            <person name="Meyerdierks A."/>
            <person name="Storesund J.E."/>
            <person name="Kallscheuer N."/>
            <person name="Luecker S."/>
            <person name="Lage O.M."/>
            <person name="Pohl T."/>
            <person name="Merkel B.J."/>
            <person name="Hornburger P."/>
            <person name="Mueller R.-W."/>
            <person name="Bruemmer F."/>
            <person name="Labrenz M."/>
            <person name="Spormann A.M."/>
            <person name="Op den Camp H."/>
            <person name="Overmann J."/>
            <person name="Amann R."/>
            <person name="Jetten M.S.M."/>
            <person name="Mascher T."/>
            <person name="Medema M.H."/>
            <person name="Devos D.P."/>
            <person name="Kaster A.-K."/>
            <person name="Ovreas L."/>
            <person name="Rohde M."/>
            <person name="Galperin M.Y."/>
            <person name="Jogler C."/>
        </authorList>
    </citation>
    <scope>NUCLEOTIDE SEQUENCE [LARGE SCALE GENOMIC DNA]</scope>
    <source>
        <strain evidence="1 2">Mal52</strain>
    </source>
</reference>
<dbReference type="EMBL" id="CP036276">
    <property type="protein sequence ID" value="QDU43435.1"/>
    <property type="molecule type" value="Genomic_DNA"/>
</dbReference>
<evidence type="ECO:0000313" key="1">
    <source>
        <dbReference type="EMBL" id="QDU43435.1"/>
    </source>
</evidence>
<accession>A0A517ZLY7</accession>
<dbReference type="AlphaFoldDB" id="A0A517ZLY7"/>
<keyword evidence="2" id="KW-1185">Reference proteome</keyword>
<protein>
    <submittedName>
        <fullName evidence="1">Uncharacterized protein</fullName>
    </submittedName>
</protein>
<dbReference type="KEGG" id="sdyn:Mal52_19090"/>
<gene>
    <name evidence="1" type="ORF">Mal52_19090</name>
</gene>
<name>A0A517ZLY7_9PLAN</name>